<feature type="domain" description="Threonine synthase N-terminal" evidence="7">
    <location>
        <begin position="3"/>
        <end position="78"/>
    </location>
</feature>
<accession>S3CC80</accession>
<evidence type="ECO:0000313" key="9">
    <source>
        <dbReference type="Proteomes" id="UP000014400"/>
    </source>
</evidence>
<comment type="similarity">
    <text evidence="2">Belongs to the threonine synthase family.</text>
</comment>
<keyword evidence="4" id="KW-0456">Lyase</keyword>
<dbReference type="Pfam" id="PF14821">
    <property type="entry name" value="Thr_synth_N"/>
    <property type="match status" value="1"/>
</dbReference>
<comment type="caution">
    <text evidence="8">The sequence shown here is derived from an EMBL/GenBank/DDBJ whole genome shotgun (WGS) entry which is preliminary data.</text>
</comment>
<evidence type="ECO:0000256" key="3">
    <source>
        <dbReference type="ARBA" id="ARBA00022898"/>
    </source>
</evidence>
<dbReference type="InterPro" id="IPR036052">
    <property type="entry name" value="TrpB-like_PALP_sf"/>
</dbReference>
<dbReference type="EMBL" id="ATCF01000027">
    <property type="protein sequence ID" value="EPD98159.1"/>
    <property type="molecule type" value="Genomic_DNA"/>
</dbReference>
<dbReference type="InterPro" id="IPR037158">
    <property type="entry name" value="Thr_synth_N_sf"/>
</dbReference>
<dbReference type="NCBIfam" id="TIGR00260">
    <property type="entry name" value="thrC"/>
    <property type="match status" value="1"/>
</dbReference>
<reference evidence="8 9" key="1">
    <citation type="submission" date="2013-04" db="EMBL/GenBank/DDBJ databases">
        <title>The Genome Sequence of Sutterella wadsworthensis HGA0223.</title>
        <authorList>
            <consortium name="The Broad Institute Genomics Platform"/>
            <person name="Earl A."/>
            <person name="Ward D."/>
            <person name="Feldgarden M."/>
            <person name="Gevers D."/>
            <person name="Schmidt T.M."/>
            <person name="Dover J."/>
            <person name="Dai D."/>
            <person name="Walker B."/>
            <person name="Young S."/>
            <person name="Zeng Q."/>
            <person name="Gargeya S."/>
            <person name="Fitzgerald M."/>
            <person name="Haas B."/>
            <person name="Abouelleil A."/>
            <person name="Allen A.W."/>
            <person name="Alvarado L."/>
            <person name="Arachchi H.M."/>
            <person name="Berlin A.M."/>
            <person name="Chapman S.B."/>
            <person name="Gainer-Dewar J."/>
            <person name="Goldberg J."/>
            <person name="Griggs A."/>
            <person name="Gujja S."/>
            <person name="Hansen M."/>
            <person name="Howarth C."/>
            <person name="Imamovic A."/>
            <person name="Ireland A."/>
            <person name="Larimer J."/>
            <person name="McCowan C."/>
            <person name="Murphy C."/>
            <person name="Pearson M."/>
            <person name="Poon T.W."/>
            <person name="Priest M."/>
            <person name="Roberts A."/>
            <person name="Saif S."/>
            <person name="Shea T."/>
            <person name="Sisk P."/>
            <person name="Sykes S."/>
            <person name="Wortman J."/>
            <person name="Nusbaum C."/>
            <person name="Birren B."/>
        </authorList>
    </citation>
    <scope>NUCLEOTIDE SEQUENCE [LARGE SCALE GENOMIC DNA]</scope>
    <source>
        <strain evidence="8 9">HGA0223</strain>
    </source>
</reference>
<feature type="domain" description="Tryptophan synthase beta chain-like PALP" evidence="6">
    <location>
        <begin position="112"/>
        <end position="351"/>
    </location>
</feature>
<dbReference type="Gene3D" id="3.40.50.1100">
    <property type="match status" value="2"/>
</dbReference>
<dbReference type="Proteomes" id="UP000014400">
    <property type="component" value="Unassembled WGS sequence"/>
</dbReference>
<dbReference type="Pfam" id="PF24857">
    <property type="entry name" value="THR4_C"/>
    <property type="match status" value="1"/>
</dbReference>
<dbReference type="InterPro" id="IPR004450">
    <property type="entry name" value="Thr_synthase-like"/>
</dbReference>
<keyword evidence="9" id="KW-1185">Reference proteome</keyword>
<name>S3CC80_9BURK</name>
<dbReference type="EC" id="4.2.3.1" evidence="5"/>
<comment type="cofactor">
    <cofactor evidence="1">
        <name>pyridoxal 5'-phosphate</name>
        <dbReference type="ChEBI" id="CHEBI:597326"/>
    </cofactor>
</comment>
<protein>
    <recommendedName>
        <fullName evidence="5">Threonine synthase</fullName>
        <ecNumber evidence="5">4.2.3.1</ecNumber>
    </recommendedName>
</protein>
<dbReference type="InterPro" id="IPR051166">
    <property type="entry name" value="Threonine_Synthase"/>
</dbReference>
<dbReference type="Pfam" id="PF00291">
    <property type="entry name" value="PALP"/>
    <property type="match status" value="1"/>
</dbReference>
<evidence type="ECO:0000256" key="4">
    <source>
        <dbReference type="ARBA" id="ARBA00023239"/>
    </source>
</evidence>
<evidence type="ECO:0000259" key="6">
    <source>
        <dbReference type="Pfam" id="PF00291"/>
    </source>
</evidence>
<evidence type="ECO:0000313" key="8">
    <source>
        <dbReference type="EMBL" id="EPD98159.1"/>
    </source>
</evidence>
<dbReference type="InterPro" id="IPR029144">
    <property type="entry name" value="Thr_synth_N"/>
</dbReference>
<dbReference type="InterPro" id="IPR001926">
    <property type="entry name" value="TrpB-like_PALP"/>
</dbReference>
<dbReference type="GO" id="GO:0004795">
    <property type="term" value="F:threonine synthase activity"/>
    <property type="evidence" value="ECO:0007669"/>
    <property type="project" value="UniProtKB-UniRule"/>
</dbReference>
<dbReference type="eggNOG" id="COG0498">
    <property type="taxonomic scope" value="Bacteria"/>
</dbReference>
<keyword evidence="3" id="KW-0663">Pyridoxal phosphate</keyword>
<dbReference type="GO" id="GO:0009088">
    <property type="term" value="P:threonine biosynthetic process"/>
    <property type="evidence" value="ECO:0007669"/>
    <property type="project" value="UniProtKB-UniRule"/>
</dbReference>
<dbReference type="PANTHER" id="PTHR42690:SF1">
    <property type="entry name" value="THREONINE SYNTHASE-LIKE 2"/>
    <property type="match status" value="1"/>
</dbReference>
<gene>
    <name evidence="8" type="ORF">HMPREF1476_01865</name>
</gene>
<evidence type="ECO:0000259" key="7">
    <source>
        <dbReference type="Pfam" id="PF14821"/>
    </source>
</evidence>
<organism evidence="8 9">
    <name type="scientific">Sutterella wadsworthensis HGA0223</name>
    <dbReference type="NCBI Taxonomy" id="1203554"/>
    <lineage>
        <taxon>Bacteria</taxon>
        <taxon>Pseudomonadati</taxon>
        <taxon>Pseudomonadota</taxon>
        <taxon>Betaproteobacteria</taxon>
        <taxon>Burkholderiales</taxon>
        <taxon>Sutterellaceae</taxon>
        <taxon>Sutterella</taxon>
    </lineage>
</organism>
<dbReference type="SUPFAM" id="SSF53686">
    <property type="entry name" value="Tryptophan synthase beta subunit-like PLP-dependent enzymes"/>
    <property type="match status" value="1"/>
</dbReference>
<dbReference type="RefSeq" id="WP_016474997.1">
    <property type="nucleotide sequence ID" value="NZ_KE150480.1"/>
</dbReference>
<evidence type="ECO:0000256" key="2">
    <source>
        <dbReference type="ARBA" id="ARBA00005517"/>
    </source>
</evidence>
<dbReference type="Gene3D" id="3.90.1380.10">
    <property type="entry name" value="Threonine synthase, N-terminal domain"/>
    <property type="match status" value="1"/>
</dbReference>
<dbReference type="STRING" id="1203554.HMPREF1476_01865"/>
<dbReference type="PATRIC" id="fig|1203554.3.peg.1945"/>
<evidence type="ECO:0000256" key="1">
    <source>
        <dbReference type="ARBA" id="ARBA00001933"/>
    </source>
</evidence>
<dbReference type="PANTHER" id="PTHR42690">
    <property type="entry name" value="THREONINE SYNTHASE FAMILY MEMBER"/>
    <property type="match status" value="1"/>
</dbReference>
<evidence type="ECO:0000256" key="5">
    <source>
        <dbReference type="NCBIfam" id="TIGR00260"/>
    </source>
</evidence>
<dbReference type="AlphaFoldDB" id="S3CC80"/>
<proteinExistence type="inferred from homology"/>
<sequence>MLYISTRGAADGKTFADITFEGLARDGGLYVPENYPKFTADELAQLRGRDFSSVALEVLSRFWTQLPQKDLWQLCRDAWQPSIFPNGLDMFKAHDVAPITWLQDGVGIYELSNGPSLSINDFSLQFLSQVHEKHWDKGPRSITLLGATTGDMGASAEAAFGGRSDVKVVMLSPKDRMSKFQAAQLYSNKDKNILNIEIDGTFDDCQALVRELLSDEAFCKEAHLGAVNSYLWSRIAVHVAAFFYGYIQATSFNTEPVVFVVPAGNFGNAFAGWVARAMGLPILRILVATNENDAIDVFFRTGVYAPRPVSETVATSSPSMDISRAASFERFLFEVLGRNGERIAELMTELETNGRFELTKEEFNKIRRSGLAAGTSDHPNRLEMIESLWVTNHRMIDPQTADCLYTGTYLHPVGVKTLCWETVQAVKFPRITKQATGETVPLPERFNDIFERKQKKTPLPADIAALREAVAAFAKE</sequence>
<dbReference type="HOGENOM" id="CLU_015170_1_0_4"/>